<sequence>MHSAFTHNQYLLKRQAIALQGKFRFYDPHGNLVMFSEQKMFKLREDIRVYSDESKSQEVLSIKARQIIDFSAAYDVIDATNNEHVGTLRRKGLKSMLRDEWEILNPAGQVIGSLFEDSMGLALVRRILVSLIPQNYDISIGQSIVADLKQRFNIFRYELDLDFSMDTANQLDRRLGIGAGILLAAVEGKQS</sequence>
<protein>
    <submittedName>
        <fullName evidence="1">Uncharacterized protein</fullName>
    </submittedName>
</protein>
<evidence type="ECO:0000313" key="2">
    <source>
        <dbReference type="Proteomes" id="UP000614469"/>
    </source>
</evidence>
<comment type="caution">
    <text evidence="1">The sequence shown here is derived from an EMBL/GenBank/DDBJ whole genome shotgun (WGS) entry which is preliminary data.</text>
</comment>
<reference evidence="1 2" key="1">
    <citation type="submission" date="2020-08" db="EMBL/GenBank/DDBJ databases">
        <title>Bridging the membrane lipid divide: bacteria of the FCB group superphylum have the potential to synthesize archaeal ether lipids.</title>
        <authorList>
            <person name="Villanueva L."/>
            <person name="Von Meijenfeldt F.A.B."/>
            <person name="Westbye A.B."/>
            <person name="Yadav S."/>
            <person name="Hopmans E.C."/>
            <person name="Dutilh B.E."/>
            <person name="Sinninghe Damste J.S."/>
        </authorList>
    </citation>
    <scope>NUCLEOTIDE SEQUENCE [LARGE SCALE GENOMIC DNA]</scope>
    <source>
        <strain evidence="1">NIOZ-UU36</strain>
    </source>
</reference>
<dbReference type="AlphaFoldDB" id="A0A8J6TF56"/>
<dbReference type="Pfam" id="PF04525">
    <property type="entry name" value="LOR"/>
    <property type="match status" value="1"/>
</dbReference>
<accession>A0A8J6TF56</accession>
<organism evidence="1 2">
    <name type="scientific">Candidatus Desulfolinea nitratireducens</name>
    <dbReference type="NCBI Taxonomy" id="2841698"/>
    <lineage>
        <taxon>Bacteria</taxon>
        <taxon>Bacillati</taxon>
        <taxon>Chloroflexota</taxon>
        <taxon>Anaerolineae</taxon>
        <taxon>Anaerolineales</taxon>
        <taxon>Anaerolineales incertae sedis</taxon>
        <taxon>Candidatus Desulfolinea</taxon>
    </lineage>
</organism>
<dbReference type="EMBL" id="JACNJN010000105">
    <property type="protein sequence ID" value="MBC8335368.1"/>
    <property type="molecule type" value="Genomic_DNA"/>
</dbReference>
<proteinExistence type="predicted"/>
<dbReference type="InterPro" id="IPR025659">
    <property type="entry name" value="Tubby-like_C"/>
</dbReference>
<name>A0A8J6TF56_9CHLR</name>
<gene>
    <name evidence="1" type="ORF">H8E29_08900</name>
</gene>
<dbReference type="InterPro" id="IPR007612">
    <property type="entry name" value="LOR"/>
</dbReference>
<dbReference type="Proteomes" id="UP000614469">
    <property type="component" value="Unassembled WGS sequence"/>
</dbReference>
<dbReference type="SUPFAM" id="SSF54518">
    <property type="entry name" value="Tubby C-terminal domain-like"/>
    <property type="match status" value="1"/>
</dbReference>
<evidence type="ECO:0000313" key="1">
    <source>
        <dbReference type="EMBL" id="MBC8335368.1"/>
    </source>
</evidence>